<protein>
    <submittedName>
        <fullName evidence="4">Excalibur calcium-binding domain-containing protein</fullName>
    </submittedName>
</protein>
<organism evidence="4 5">
    <name type="scientific">Dietzia cinnamea</name>
    <dbReference type="NCBI Taxonomy" id="321318"/>
    <lineage>
        <taxon>Bacteria</taxon>
        <taxon>Bacillati</taxon>
        <taxon>Actinomycetota</taxon>
        <taxon>Actinomycetes</taxon>
        <taxon>Mycobacteriales</taxon>
        <taxon>Dietziaceae</taxon>
        <taxon>Dietzia</taxon>
    </lineage>
</organism>
<dbReference type="Proteomes" id="UP001206890">
    <property type="component" value="Unassembled WGS sequence"/>
</dbReference>
<evidence type="ECO:0000313" key="4">
    <source>
        <dbReference type="EMBL" id="MCT2118264.1"/>
    </source>
</evidence>
<feature type="signal peptide" evidence="2">
    <location>
        <begin position="1"/>
        <end position="25"/>
    </location>
</feature>
<feature type="region of interest" description="Disordered" evidence="1">
    <location>
        <begin position="122"/>
        <end position="141"/>
    </location>
</feature>
<dbReference type="SMART" id="SM00894">
    <property type="entry name" value="Excalibur"/>
    <property type="match status" value="1"/>
</dbReference>
<proteinExistence type="predicted"/>
<reference evidence="4" key="1">
    <citation type="submission" date="2022-04" db="EMBL/GenBank/DDBJ databases">
        <title>Human microbiome associated bacterial genomes.</title>
        <authorList>
            <person name="Sandstrom S."/>
            <person name="Salamzade R."/>
            <person name="Kalan L.R."/>
        </authorList>
    </citation>
    <scope>NUCLEOTIDE SEQUENCE</scope>
    <source>
        <strain evidence="4">P3-SID1762</strain>
    </source>
</reference>
<sequence length="141" mass="14432">MSRRPLFATMIAVAALLTAAPAASAAEIQVGPWAVPVPEIAPIVVPVPMGSEAQPLPPLPFPFVWAQQFAPAPAPAPAAPAPAPAPAPPAPAPAAPAPARYIANCSEAWNLGVAPLRRGDAYYRPGLDRDGDGIACERPPR</sequence>
<feature type="compositionally biased region" description="Basic and acidic residues" evidence="1">
    <location>
        <begin position="122"/>
        <end position="132"/>
    </location>
</feature>
<dbReference type="RefSeq" id="WP_259825090.1">
    <property type="nucleotide sequence ID" value="NZ_JALXRO010000037.1"/>
</dbReference>
<evidence type="ECO:0000256" key="1">
    <source>
        <dbReference type="SAM" id="MobiDB-lite"/>
    </source>
</evidence>
<evidence type="ECO:0000256" key="2">
    <source>
        <dbReference type="SAM" id="SignalP"/>
    </source>
</evidence>
<gene>
    <name evidence="4" type="ORF">M3D93_10945</name>
</gene>
<name>A0AAW5QBB3_9ACTN</name>
<feature type="domain" description="Excalibur calcium-binding" evidence="3">
    <location>
        <begin position="101"/>
        <end position="137"/>
    </location>
</feature>
<keyword evidence="2" id="KW-0732">Signal</keyword>
<evidence type="ECO:0000259" key="3">
    <source>
        <dbReference type="SMART" id="SM00894"/>
    </source>
</evidence>
<feature type="chain" id="PRO_5043408895" evidence="2">
    <location>
        <begin position="26"/>
        <end position="141"/>
    </location>
</feature>
<dbReference type="EMBL" id="JALXTC010000051">
    <property type="protein sequence ID" value="MCT2118264.1"/>
    <property type="molecule type" value="Genomic_DNA"/>
</dbReference>
<dbReference type="InterPro" id="IPR008613">
    <property type="entry name" value="Excalibur_Ca-bd_domain"/>
</dbReference>
<evidence type="ECO:0000313" key="5">
    <source>
        <dbReference type="Proteomes" id="UP001206890"/>
    </source>
</evidence>
<comment type="caution">
    <text evidence="4">The sequence shown here is derived from an EMBL/GenBank/DDBJ whole genome shotgun (WGS) entry which is preliminary data.</text>
</comment>
<dbReference type="Pfam" id="PF05901">
    <property type="entry name" value="Excalibur"/>
    <property type="match status" value="1"/>
</dbReference>
<feature type="region of interest" description="Disordered" evidence="1">
    <location>
        <begin position="72"/>
        <end position="94"/>
    </location>
</feature>
<accession>A0AAW5QBB3</accession>
<dbReference type="AlphaFoldDB" id="A0AAW5QBB3"/>